<reference evidence="1" key="1">
    <citation type="journal article" date="2014" name="Int. J. Syst. Evol. Microbiol.">
        <title>Complete genome sequence of Corynebacterium casei LMG S-19264T (=DSM 44701T), isolated from a smear-ripened cheese.</title>
        <authorList>
            <consortium name="US DOE Joint Genome Institute (JGI-PGF)"/>
            <person name="Walter F."/>
            <person name="Albersmeier A."/>
            <person name="Kalinowski J."/>
            <person name="Ruckert C."/>
        </authorList>
    </citation>
    <scope>NUCLEOTIDE SEQUENCE</scope>
    <source>
        <strain evidence="1">CGMCC 1.15082</strain>
    </source>
</reference>
<organism evidence="1 2">
    <name type="scientific">Brucella endophytica</name>
    <dbReference type="NCBI Taxonomy" id="1963359"/>
    <lineage>
        <taxon>Bacteria</taxon>
        <taxon>Pseudomonadati</taxon>
        <taxon>Pseudomonadota</taxon>
        <taxon>Alphaproteobacteria</taxon>
        <taxon>Hyphomicrobiales</taxon>
        <taxon>Brucellaceae</taxon>
        <taxon>Brucella/Ochrobactrum group</taxon>
        <taxon>Brucella</taxon>
    </lineage>
</organism>
<dbReference type="RefSeq" id="WP_188822904.1">
    <property type="nucleotide sequence ID" value="NZ_BMHH01000004.1"/>
</dbReference>
<dbReference type="EMBL" id="BMHH01000004">
    <property type="protein sequence ID" value="GGA87848.1"/>
    <property type="molecule type" value="Genomic_DNA"/>
</dbReference>
<dbReference type="Proteomes" id="UP000646478">
    <property type="component" value="Unassembled WGS sequence"/>
</dbReference>
<evidence type="ECO:0000313" key="2">
    <source>
        <dbReference type="Proteomes" id="UP000646478"/>
    </source>
</evidence>
<accession>A0A916S7D0</accession>
<evidence type="ECO:0000313" key="1">
    <source>
        <dbReference type="EMBL" id="GGA87848.1"/>
    </source>
</evidence>
<proteinExistence type="predicted"/>
<comment type="caution">
    <text evidence="1">The sequence shown here is derived from an EMBL/GenBank/DDBJ whole genome shotgun (WGS) entry which is preliminary data.</text>
</comment>
<name>A0A916S7D0_9HYPH</name>
<sequence>MPKHNPDTAAIPEEIMREARRIARWIVAAFQIRETEDVEDWIAKPIARALMARDQRAADIAREQGRVDWEDGDSTHYAHGYENACEEVTIGILTYSDKEPS</sequence>
<protein>
    <submittedName>
        <fullName evidence="1">Uncharacterized protein</fullName>
    </submittedName>
</protein>
<dbReference type="AlphaFoldDB" id="A0A916S7D0"/>
<reference evidence="1" key="2">
    <citation type="submission" date="2020-09" db="EMBL/GenBank/DDBJ databases">
        <authorList>
            <person name="Sun Q."/>
            <person name="Zhou Y."/>
        </authorList>
    </citation>
    <scope>NUCLEOTIDE SEQUENCE</scope>
    <source>
        <strain evidence="1">CGMCC 1.15082</strain>
    </source>
</reference>
<gene>
    <name evidence="1" type="ORF">GCM10011491_14500</name>
</gene>
<keyword evidence="2" id="KW-1185">Reference proteome</keyword>